<dbReference type="Proteomes" id="UP001597034">
    <property type="component" value="Unassembled WGS sequence"/>
</dbReference>
<evidence type="ECO:0000313" key="1">
    <source>
        <dbReference type="EMBL" id="MFD1644432.1"/>
    </source>
</evidence>
<sequence>MEPNDLRTNARRLARQLCLGFKHHDQRERELAVDAFAAVDTAQFQHVSERTARRAAVAYVDALWAKDEVERSCTVGGEIDRVALDDADWSDVRSAFARRANLVDIDPRYAEQSTLAWRRHKVGGDYWTPMKRAQLHEYRAALQSPEYPDKPRYGQSGYGPEPARYLLGVELHDTREWEQAQVVMTPYFERILREHRGTTAATSD</sequence>
<evidence type="ECO:0000313" key="2">
    <source>
        <dbReference type="Proteomes" id="UP001597034"/>
    </source>
</evidence>
<accession>A0ABD6DEQ4</accession>
<dbReference type="EMBL" id="JBHUDO010000001">
    <property type="protein sequence ID" value="MFD1644432.1"/>
    <property type="molecule type" value="Genomic_DNA"/>
</dbReference>
<keyword evidence="2" id="KW-1185">Reference proteome</keyword>
<comment type="caution">
    <text evidence="1">The sequence shown here is derived from an EMBL/GenBank/DDBJ whole genome shotgun (WGS) entry which is preliminary data.</text>
</comment>
<organism evidence="1 2">
    <name type="scientific">Haloarchaeobius litoreus</name>
    <dbReference type="NCBI Taxonomy" id="755306"/>
    <lineage>
        <taxon>Archaea</taxon>
        <taxon>Methanobacteriati</taxon>
        <taxon>Methanobacteriota</taxon>
        <taxon>Stenosarchaea group</taxon>
        <taxon>Halobacteria</taxon>
        <taxon>Halobacteriales</taxon>
        <taxon>Halorubellaceae</taxon>
        <taxon>Haloarchaeobius</taxon>
    </lineage>
</organism>
<protein>
    <submittedName>
        <fullName evidence="1">Uncharacterized protein</fullName>
    </submittedName>
</protein>
<dbReference type="RefSeq" id="WP_256399702.1">
    <property type="nucleotide sequence ID" value="NZ_JANHJR010000002.1"/>
</dbReference>
<dbReference type="AlphaFoldDB" id="A0ABD6DEQ4"/>
<reference evidence="1 2" key="1">
    <citation type="journal article" date="2019" name="Int. J. Syst. Evol. Microbiol.">
        <title>The Global Catalogue of Microorganisms (GCM) 10K type strain sequencing project: providing services to taxonomists for standard genome sequencing and annotation.</title>
        <authorList>
            <consortium name="The Broad Institute Genomics Platform"/>
            <consortium name="The Broad Institute Genome Sequencing Center for Infectious Disease"/>
            <person name="Wu L."/>
            <person name="Ma J."/>
        </authorList>
    </citation>
    <scope>NUCLEOTIDE SEQUENCE [LARGE SCALE GENOMIC DNA]</scope>
    <source>
        <strain evidence="1 2">CGMCC 1.10390</strain>
    </source>
</reference>
<gene>
    <name evidence="1" type="ORF">ACFSBL_01940</name>
</gene>
<proteinExistence type="predicted"/>
<name>A0ABD6DEQ4_9EURY</name>